<feature type="region of interest" description="Disordered" evidence="1">
    <location>
        <begin position="1"/>
        <end position="22"/>
    </location>
</feature>
<evidence type="ECO:0000313" key="3">
    <source>
        <dbReference type="EMBL" id="CAE6792071.1"/>
    </source>
</evidence>
<dbReference type="InterPro" id="IPR025295">
    <property type="entry name" value="eCIS_core_dom"/>
</dbReference>
<proteinExistence type="predicted"/>
<gene>
    <name evidence="3" type="ORF">NSPZN2_60057</name>
</gene>
<evidence type="ECO:0000259" key="2">
    <source>
        <dbReference type="Pfam" id="PF13699"/>
    </source>
</evidence>
<sequence length="896" mass="96744">MKASKGQVMPLPGAAAPSLHGTEQRAGVCRASAGFRGTCAASPHTGLVGREMQRKLVVNEPGDAYEQEADRVAEQVMGLPEPSRDGAWKPAGPRPAVQRRLGGSVGSATMTAPPTVEDVLSAPGRPLDSATRVFFEDRFGYDFSRVRVHADGRAAGSARTVDALAYTVGRNIVFGAGQYSPGTPDGRRLMAHELAHVVQQDPENRLVGDRPPTGRLARQATDPEGPEHAGPGWAAVNKLGIVYKESGVNLREQASTAGSPLARLPQSTKVHILSHNPESHWLAVSVVGDAVDKSCGRAGHVGTFGYASDDYVWWKTPLPDTEALLYPVQGKDSLSKVVQSHCQYKTYPITVGDDARSLAMAVYVASQSNPETKKGVRINEQKFKKAQEDFDLVERIDPYRGGTQDLFDSVELVAGERIWLPGISYVEQLKQADILPSRPDWMNSAVETGKGIAGFSVGVVEGFVQSVLDVFIGIYDMVSGIFNGMLSLVNGEMLKAASDMIAVIKEMSADEVKELAGELLTAIGGLLAKSIEDFLYCWVKDPNPYRKWHFRGTVIGYILAEVAMAIFTAAIANVVKWVGKLGKVGGKLAKIVEGLLVKLEKLVPDRKTSKGKLDKPDAADGREKSAQLPFALGAARAIVEVHDTKDSAVPTVLASLAPLKKKYRWINKFSAKRKAKSGHYEIVMHASSHTVDDDYTTEIEVTDRDLQDQITTQKIPLFSAKEWGTYSYSGRQLGIVDTLEGGPQAWYIRTGKGGAAGPGGPGKGDPSRFEGIAVLEEINRHNQRVIPGRPTTEWMIKPSGGRLGAPGSPAGQANSNLSAWLKGESLPKAGPDTTDVKLLNDWLRKHGVKLGGSHQVGGGVVLLYPTKLTSMPNTQDYEILSGIVQLRRYFRIKEIP</sequence>
<dbReference type="RefSeq" id="WP_213043915.1">
    <property type="nucleotide sequence ID" value="NZ_CAJNBJ010000019.1"/>
</dbReference>
<dbReference type="Gene3D" id="2.30.30.40">
    <property type="entry name" value="SH3 Domains"/>
    <property type="match status" value="1"/>
</dbReference>
<dbReference type="Proteomes" id="UP000675880">
    <property type="component" value="Unassembled WGS sequence"/>
</dbReference>
<reference evidence="3 4" key="1">
    <citation type="submission" date="2021-02" db="EMBL/GenBank/DDBJ databases">
        <authorList>
            <person name="Han P."/>
        </authorList>
    </citation>
    <scope>NUCLEOTIDE SEQUENCE [LARGE SCALE GENOMIC DNA]</scope>
    <source>
        <strain evidence="3">Candidatus Nitrospira sp. ZN2</strain>
    </source>
</reference>
<evidence type="ECO:0000256" key="1">
    <source>
        <dbReference type="SAM" id="MobiDB-lite"/>
    </source>
</evidence>
<dbReference type="Pfam" id="PF13699">
    <property type="entry name" value="eCIS_core"/>
    <property type="match status" value="1"/>
</dbReference>
<name>A0ABN7M8V8_9BACT</name>
<dbReference type="EMBL" id="CAJNBJ010000019">
    <property type="protein sequence ID" value="CAE6792071.1"/>
    <property type="molecule type" value="Genomic_DNA"/>
</dbReference>
<organism evidence="3 4">
    <name type="scientific">Nitrospira defluvii</name>
    <dbReference type="NCBI Taxonomy" id="330214"/>
    <lineage>
        <taxon>Bacteria</taxon>
        <taxon>Pseudomonadati</taxon>
        <taxon>Nitrospirota</taxon>
        <taxon>Nitrospiria</taxon>
        <taxon>Nitrospirales</taxon>
        <taxon>Nitrospiraceae</taxon>
        <taxon>Nitrospira</taxon>
    </lineage>
</organism>
<keyword evidence="4" id="KW-1185">Reference proteome</keyword>
<evidence type="ECO:0000313" key="4">
    <source>
        <dbReference type="Proteomes" id="UP000675880"/>
    </source>
</evidence>
<protein>
    <recommendedName>
        <fullName evidence="2">eCIS core domain-containing protein</fullName>
    </recommendedName>
</protein>
<feature type="region of interest" description="Disordered" evidence="1">
    <location>
        <begin position="204"/>
        <end position="231"/>
    </location>
</feature>
<feature type="region of interest" description="Disordered" evidence="1">
    <location>
        <begin position="80"/>
        <end position="110"/>
    </location>
</feature>
<feature type="domain" description="eCIS core" evidence="2">
    <location>
        <begin position="126"/>
        <end position="201"/>
    </location>
</feature>
<accession>A0ABN7M8V8</accession>
<comment type="caution">
    <text evidence="3">The sequence shown here is derived from an EMBL/GenBank/DDBJ whole genome shotgun (WGS) entry which is preliminary data.</text>
</comment>